<feature type="domain" description="HTH cro/C1-type" evidence="2">
    <location>
        <begin position="21"/>
        <end position="75"/>
    </location>
</feature>
<dbReference type="AlphaFoldDB" id="A0A250IG15"/>
<dbReference type="SUPFAM" id="SSF47413">
    <property type="entry name" value="lambda repressor-like DNA-binding domains"/>
    <property type="match status" value="1"/>
</dbReference>
<reference evidence="3 4" key="1">
    <citation type="submission" date="2017-06" db="EMBL/GenBank/DDBJ databases">
        <authorList>
            <person name="Kim H.J."/>
            <person name="Triplett B.A."/>
        </authorList>
    </citation>
    <scope>NUCLEOTIDE SEQUENCE [LARGE SCALE GENOMIC DNA]</scope>
    <source>
        <strain evidence="3 4">DSM 14713</strain>
    </source>
</reference>
<evidence type="ECO:0000256" key="1">
    <source>
        <dbReference type="SAM" id="MobiDB-lite"/>
    </source>
</evidence>
<protein>
    <submittedName>
        <fullName evidence="3">Transcriptional regulator</fullName>
    </submittedName>
</protein>
<dbReference type="Pfam" id="PF01381">
    <property type="entry name" value="HTH_3"/>
    <property type="match status" value="1"/>
</dbReference>
<dbReference type="OrthoDB" id="9792093at2"/>
<proteinExistence type="predicted"/>
<keyword evidence="4" id="KW-1185">Reference proteome</keyword>
<dbReference type="CDD" id="cd00093">
    <property type="entry name" value="HTH_XRE"/>
    <property type="match status" value="1"/>
</dbReference>
<dbReference type="EMBL" id="CP022163">
    <property type="protein sequence ID" value="ATB30107.1"/>
    <property type="molecule type" value="Genomic_DNA"/>
</dbReference>
<dbReference type="InterPro" id="IPR010982">
    <property type="entry name" value="Lambda_DNA-bd_dom_sf"/>
</dbReference>
<dbReference type="Gene3D" id="1.10.260.40">
    <property type="entry name" value="lambda repressor-like DNA-binding domains"/>
    <property type="match status" value="1"/>
</dbReference>
<dbReference type="KEGG" id="mbd:MEBOL_003562"/>
<dbReference type="InterPro" id="IPR001387">
    <property type="entry name" value="Cro/C1-type_HTH"/>
</dbReference>
<dbReference type="RefSeq" id="WP_095982848.1">
    <property type="nucleotide sequence ID" value="NZ_CP022163.1"/>
</dbReference>
<sequence length="126" mass="13479">MPSHLSPGVREQLALALRGTLRTARQGAALTQDEMARRIGLAPSTYGRLERGTMAPGPATLRQLCRALCLSLDALVGPECAAAVDRASPPPRRPARRRRSSAPAPEVLPLLLMRRGTPLALVVDVE</sequence>
<evidence type="ECO:0000313" key="3">
    <source>
        <dbReference type="EMBL" id="ATB30107.1"/>
    </source>
</evidence>
<evidence type="ECO:0000313" key="4">
    <source>
        <dbReference type="Proteomes" id="UP000217289"/>
    </source>
</evidence>
<dbReference type="Proteomes" id="UP000217289">
    <property type="component" value="Chromosome"/>
</dbReference>
<dbReference type="GO" id="GO:0003677">
    <property type="term" value="F:DNA binding"/>
    <property type="evidence" value="ECO:0007669"/>
    <property type="project" value="InterPro"/>
</dbReference>
<name>A0A250IG15_9BACT</name>
<evidence type="ECO:0000259" key="2">
    <source>
        <dbReference type="PROSITE" id="PS50943"/>
    </source>
</evidence>
<dbReference type="SMART" id="SM00530">
    <property type="entry name" value="HTH_XRE"/>
    <property type="match status" value="1"/>
</dbReference>
<dbReference type="PROSITE" id="PS50943">
    <property type="entry name" value="HTH_CROC1"/>
    <property type="match status" value="1"/>
</dbReference>
<feature type="region of interest" description="Disordered" evidence="1">
    <location>
        <begin position="82"/>
        <end position="106"/>
    </location>
</feature>
<organism evidence="3 4">
    <name type="scientific">Melittangium boletus DSM 14713</name>
    <dbReference type="NCBI Taxonomy" id="1294270"/>
    <lineage>
        <taxon>Bacteria</taxon>
        <taxon>Pseudomonadati</taxon>
        <taxon>Myxococcota</taxon>
        <taxon>Myxococcia</taxon>
        <taxon>Myxococcales</taxon>
        <taxon>Cystobacterineae</taxon>
        <taxon>Archangiaceae</taxon>
        <taxon>Melittangium</taxon>
    </lineage>
</organism>
<gene>
    <name evidence="3" type="ORF">MEBOL_003562</name>
</gene>
<accession>A0A250IG15</accession>